<feature type="chain" id="PRO_5006633439" evidence="1">
    <location>
        <begin position="20"/>
        <end position="430"/>
    </location>
</feature>
<dbReference type="Pfam" id="PF13472">
    <property type="entry name" value="Lipase_GDSL_2"/>
    <property type="match status" value="1"/>
</dbReference>
<proteinExistence type="predicted"/>
<dbReference type="Proteomes" id="UP000053091">
    <property type="component" value="Unassembled WGS sequence"/>
</dbReference>
<protein>
    <submittedName>
        <fullName evidence="3">GDSL-like lipase</fullName>
    </submittedName>
</protein>
<dbReference type="InterPro" id="IPR036514">
    <property type="entry name" value="SGNH_hydro_sf"/>
</dbReference>
<dbReference type="RefSeq" id="WP_062042451.1">
    <property type="nucleotide sequence ID" value="NZ_DF968182.1"/>
</dbReference>
<dbReference type="InterPro" id="IPR051532">
    <property type="entry name" value="Ester_Hydrolysis_Enzymes"/>
</dbReference>
<gene>
    <name evidence="3" type="ORF">TBC1_112314</name>
</gene>
<dbReference type="STRING" id="1678841.TBC1_112314"/>
<dbReference type="InterPro" id="IPR013830">
    <property type="entry name" value="SGNH_hydro"/>
</dbReference>
<dbReference type="OrthoDB" id="9764375at2"/>
<keyword evidence="1" id="KW-0732">Signal</keyword>
<evidence type="ECO:0000313" key="4">
    <source>
        <dbReference type="Proteomes" id="UP000053091"/>
    </source>
</evidence>
<organism evidence="3">
    <name type="scientific">Lentimicrobium saccharophilum</name>
    <dbReference type="NCBI Taxonomy" id="1678841"/>
    <lineage>
        <taxon>Bacteria</taxon>
        <taxon>Pseudomonadati</taxon>
        <taxon>Bacteroidota</taxon>
        <taxon>Bacteroidia</taxon>
        <taxon>Bacteroidales</taxon>
        <taxon>Lentimicrobiaceae</taxon>
        <taxon>Lentimicrobium</taxon>
    </lineage>
</organism>
<keyword evidence="4" id="KW-1185">Reference proteome</keyword>
<dbReference type="AlphaFoldDB" id="A0A0S7C069"/>
<dbReference type="PANTHER" id="PTHR30383:SF29">
    <property type="entry name" value="SGNH HYDROLASE-TYPE ESTERASE DOMAIN-CONTAINING PROTEIN"/>
    <property type="match status" value="1"/>
</dbReference>
<dbReference type="GO" id="GO:0016788">
    <property type="term" value="F:hydrolase activity, acting on ester bonds"/>
    <property type="evidence" value="ECO:0007669"/>
    <property type="project" value="UniProtKB-ARBA"/>
</dbReference>
<dbReference type="EMBL" id="DF968182">
    <property type="protein sequence ID" value="GAP44151.1"/>
    <property type="molecule type" value="Genomic_DNA"/>
</dbReference>
<dbReference type="PANTHER" id="PTHR30383">
    <property type="entry name" value="THIOESTERASE 1/PROTEASE 1/LYSOPHOSPHOLIPASE L1"/>
    <property type="match status" value="1"/>
</dbReference>
<reference evidence="3" key="1">
    <citation type="journal article" date="2015" name="Genome Announc.">
        <title>Draft Genome Sequence of Bacteroidales Strain TBC1, a Novel Isolate from a Methanogenic Wastewater Treatment System.</title>
        <authorList>
            <person name="Tourlousse D.M."/>
            <person name="Matsuura N."/>
            <person name="Sun L."/>
            <person name="Toyonaga M."/>
            <person name="Kuroda K."/>
            <person name="Ohashi A."/>
            <person name="Cruz R."/>
            <person name="Yamaguchi T."/>
            <person name="Sekiguchi Y."/>
        </authorList>
    </citation>
    <scope>NUCLEOTIDE SEQUENCE [LARGE SCALE GENOMIC DNA]</scope>
    <source>
        <strain evidence="3">TBC1</strain>
    </source>
</reference>
<dbReference type="Gene3D" id="2.60.120.1360">
    <property type="match status" value="1"/>
</dbReference>
<dbReference type="Gene3D" id="3.40.50.1110">
    <property type="entry name" value="SGNH hydrolase"/>
    <property type="match status" value="1"/>
</dbReference>
<evidence type="ECO:0000259" key="2">
    <source>
        <dbReference type="Pfam" id="PF13472"/>
    </source>
</evidence>
<accession>A0A0S7C069</accession>
<evidence type="ECO:0000256" key="1">
    <source>
        <dbReference type="SAM" id="SignalP"/>
    </source>
</evidence>
<sequence>MKKPLILLLFITVCLHARAQHYILDSIRLCNSRIIHEEYNILAYADSSDSFRVFFSKLDSLFEGHEKNIQIFHIGGSHIQADIYSNRVREYLRNITPFSNGPRGLIFPYRLAGTNNPLNYSIAGNRNLWKGFRSSVNRDTAIWGLSGIAATLNAYEDTIRIKANHRERGKHPYTFNKIRLFAVADSSGYSISSADTALLFTGISFDPAKGYCEISFPDTISEAGLVISKNDTSERAFFSITGVELLNDFPGVTFNSIGVNGASFKSFNRCTLFYEQLKLYKPDLFIISIGTNDAGAKDFDPEKYRNYYDSLIIAIKSVSPGCAILLTVPNDSYYRKKYPNKNTGLQQSVIHELARKHGQAVWDFYAIMGGLGSSQQWYKRKLMVYDRVHFTKTGYSVKGDLLISALISQWEKTTGREPASLLQLIKNIHE</sequence>
<dbReference type="SUPFAM" id="SSF52266">
    <property type="entry name" value="SGNH hydrolase"/>
    <property type="match status" value="1"/>
</dbReference>
<evidence type="ECO:0000313" key="3">
    <source>
        <dbReference type="EMBL" id="GAP44151.1"/>
    </source>
</evidence>
<feature type="signal peptide" evidence="1">
    <location>
        <begin position="1"/>
        <end position="19"/>
    </location>
</feature>
<name>A0A0S7C069_9BACT</name>
<feature type="domain" description="SGNH hydrolase-type esterase" evidence="2">
    <location>
        <begin position="252"/>
        <end position="396"/>
    </location>
</feature>